<dbReference type="RefSeq" id="WP_378038989.1">
    <property type="nucleotide sequence ID" value="NZ_JBHSIV010000042.1"/>
</dbReference>
<evidence type="ECO:0000313" key="4">
    <source>
        <dbReference type="Proteomes" id="UP001595947"/>
    </source>
</evidence>
<comment type="caution">
    <text evidence="3">The sequence shown here is derived from an EMBL/GenBank/DDBJ whole genome shotgun (WGS) entry which is preliminary data.</text>
</comment>
<gene>
    <name evidence="3" type="ORF">ACFPBZ_25860</name>
</gene>
<dbReference type="GO" id="GO:0006508">
    <property type="term" value="P:proteolysis"/>
    <property type="evidence" value="ECO:0007669"/>
    <property type="project" value="UniProtKB-KW"/>
</dbReference>
<dbReference type="Gene3D" id="1.10.1780.10">
    <property type="entry name" value="Clp, N-terminal domain"/>
    <property type="match status" value="2"/>
</dbReference>
<evidence type="ECO:0000259" key="2">
    <source>
        <dbReference type="PROSITE" id="PS51903"/>
    </source>
</evidence>
<proteinExistence type="predicted"/>
<dbReference type="InterPro" id="IPR036628">
    <property type="entry name" value="Clp_N_dom_sf"/>
</dbReference>
<reference evidence="4" key="1">
    <citation type="journal article" date="2019" name="Int. J. Syst. Evol. Microbiol.">
        <title>The Global Catalogue of Microorganisms (GCM) 10K type strain sequencing project: providing services to taxonomists for standard genome sequencing and annotation.</title>
        <authorList>
            <consortium name="The Broad Institute Genomics Platform"/>
            <consortium name="The Broad Institute Genome Sequencing Center for Infectious Disease"/>
            <person name="Wu L."/>
            <person name="Ma J."/>
        </authorList>
    </citation>
    <scope>NUCLEOTIDE SEQUENCE [LARGE SCALE GENOMIC DNA]</scope>
    <source>
        <strain evidence="4">CGMCC 4.7093</strain>
    </source>
</reference>
<name>A0ABV9YVP9_9PSEU</name>
<dbReference type="Pfam" id="PF02861">
    <property type="entry name" value="Clp_N"/>
    <property type="match status" value="1"/>
</dbReference>
<keyword evidence="1" id="KW-0677">Repeat</keyword>
<dbReference type="EMBL" id="JBHSIV010000042">
    <property type="protein sequence ID" value="MFC5065667.1"/>
    <property type="molecule type" value="Genomic_DNA"/>
</dbReference>
<dbReference type="SUPFAM" id="SSF81923">
    <property type="entry name" value="Double Clp-N motif"/>
    <property type="match status" value="1"/>
</dbReference>
<dbReference type="InterPro" id="IPR004176">
    <property type="entry name" value="Clp_R_N"/>
</dbReference>
<evidence type="ECO:0000256" key="1">
    <source>
        <dbReference type="PROSITE-ProRule" id="PRU01251"/>
    </source>
</evidence>
<keyword evidence="3" id="KW-0645">Protease</keyword>
<sequence>MALPAARPWAPDATLVLDLALDEAAGRDHRWIGTAHLLRAVVRADGPQAGLLAAAGVTDRGSDVALTLAVWTAAGEPDPSGPPGPPTANEAVHEVLAAAVEHAVQEGHDTVGASDLLAALLGRREGQAADMLVTLGADAQRLTDALAGLDALTAPSVPEVAFRPSPTRRLVPRDPGGLLSSAWRDVARSA</sequence>
<evidence type="ECO:0000313" key="3">
    <source>
        <dbReference type="EMBL" id="MFC5065667.1"/>
    </source>
</evidence>
<dbReference type="PROSITE" id="PS51903">
    <property type="entry name" value="CLP_R"/>
    <property type="match status" value="1"/>
</dbReference>
<keyword evidence="3" id="KW-0378">Hydrolase</keyword>
<dbReference type="Proteomes" id="UP001595947">
    <property type="component" value="Unassembled WGS sequence"/>
</dbReference>
<feature type="domain" description="Clp R" evidence="2">
    <location>
        <begin position="5"/>
        <end position="155"/>
    </location>
</feature>
<keyword evidence="4" id="KW-1185">Reference proteome</keyword>
<dbReference type="GO" id="GO:0008233">
    <property type="term" value="F:peptidase activity"/>
    <property type="evidence" value="ECO:0007669"/>
    <property type="project" value="UniProtKB-KW"/>
</dbReference>
<organism evidence="3 4">
    <name type="scientific">Actinomycetospora atypica</name>
    <dbReference type="NCBI Taxonomy" id="1290095"/>
    <lineage>
        <taxon>Bacteria</taxon>
        <taxon>Bacillati</taxon>
        <taxon>Actinomycetota</taxon>
        <taxon>Actinomycetes</taxon>
        <taxon>Pseudonocardiales</taxon>
        <taxon>Pseudonocardiaceae</taxon>
        <taxon>Actinomycetospora</taxon>
    </lineage>
</organism>
<protein>
    <submittedName>
        <fullName evidence="3">Clp protease N-terminal domain-containing protein</fullName>
    </submittedName>
</protein>
<accession>A0ABV9YVP9</accession>